<feature type="region of interest" description="Disordered" evidence="2">
    <location>
        <begin position="481"/>
        <end position="644"/>
    </location>
</feature>
<feature type="compositionally biased region" description="Basic and acidic residues" evidence="2">
    <location>
        <begin position="206"/>
        <end position="217"/>
    </location>
</feature>
<evidence type="ECO:0000256" key="2">
    <source>
        <dbReference type="SAM" id="MobiDB-lite"/>
    </source>
</evidence>
<feature type="region of interest" description="Disordered" evidence="2">
    <location>
        <begin position="1"/>
        <end position="303"/>
    </location>
</feature>
<feature type="compositionally biased region" description="Basic and acidic residues" evidence="2">
    <location>
        <begin position="172"/>
        <end position="181"/>
    </location>
</feature>
<feature type="compositionally biased region" description="Basic residues" evidence="2">
    <location>
        <begin position="68"/>
        <end position="85"/>
    </location>
</feature>
<feature type="compositionally biased region" description="Polar residues" evidence="2">
    <location>
        <begin position="679"/>
        <end position="691"/>
    </location>
</feature>
<sequence>MSFSGPQSVPKDDSSDSEAPSPARRHRPSKQQQLDRLNQVPERKAQSKTEDCIVVEVEVEKSSSSKPPRQRKTPRQRKSLTKKHTTGNEKNKALRSFLKVTRQLRDRVQLGEKNYLESESEPSSPKPSSPESSPELRRKASKENNSPAPDLPPAYNPSRSSTPTPRKPRRTQGQDKVKEIPHSALPVVQLAAKPPKEQATQSKSNRPLESEHVEKQSSVESDEPLIPQLLKKRKSPAKQSTPNKRCQGTRAEVCPDLSTASIDQGEPLISEPDETSGVPTSPEFKMAPSYRNQNRRQNRTGVVDHDIFEGLPVRQWRRDYVTVAPPPTQDSTTSQNDIWAVELPHGMPKDSHLLPQHSQDLLRAARSGRIYKRPAPAEEEEADAEAILGDKPEKKEDDPKDKGFTAKAWKPIPRHMEGPDIEYLAKKRKGLVPMKAKPAPVVATLTKTTVKRIDAAGNEYVQDVVVPHGQKVEGEVIAQTVIPDPNSSADPFAVQPTPMKRKSGGSKKKLKGPGRGRKKKQQVAPTSVPKTAPVDGTVSSGAPTEGVVGPDGVKIEADANATQTETQTQNEDTEMGDGSMANSDDDEGDEGEEGEDGDDDEGSDAQNSPSKPPRSSSPSIGSMPAIKSVPNLAPPDTIMGGTELAGPSRILTEHEKMEKKFGSPLKTVALTASTLTSPLESPTVASANGSFSAPGHQSPIAATADLDPSNLDEAMKQETAESAPTTLPPPPPEPTIDEAQAAVETLQEEEEEEEMLLDIVDNAENAQIGGPEMNTPAPQPEVIVAAAPSEAVEVPKEEETVVELPKEEKGLEEPAPAPEPEADDDDDYPDLLGGLERSLEKK</sequence>
<feature type="region of interest" description="Disordered" evidence="2">
    <location>
        <begin position="679"/>
        <end position="736"/>
    </location>
</feature>
<keyword evidence="1" id="KW-0175">Coiled coil</keyword>
<feature type="compositionally biased region" description="Basic and acidic residues" evidence="2">
    <location>
        <begin position="388"/>
        <end position="404"/>
    </location>
</feature>
<feature type="compositionally biased region" description="Basic and acidic residues" evidence="2">
    <location>
        <begin position="793"/>
        <end position="812"/>
    </location>
</feature>
<evidence type="ECO:0000313" key="3">
    <source>
        <dbReference type="EMBL" id="CZR63971.1"/>
    </source>
</evidence>
<dbReference type="Proteomes" id="UP000184330">
    <property type="component" value="Unassembled WGS sequence"/>
</dbReference>
<proteinExistence type="predicted"/>
<feature type="compositionally biased region" description="Acidic residues" evidence="2">
    <location>
        <begin position="583"/>
        <end position="603"/>
    </location>
</feature>
<feature type="compositionally biased region" description="Acidic residues" evidence="2">
    <location>
        <begin position="820"/>
        <end position="829"/>
    </location>
</feature>
<reference evidence="3 4" key="1">
    <citation type="submission" date="2016-03" db="EMBL/GenBank/DDBJ databases">
        <authorList>
            <person name="Ploux O."/>
        </authorList>
    </citation>
    <scope>NUCLEOTIDE SEQUENCE [LARGE SCALE GENOMIC DNA]</scope>
    <source>
        <strain evidence="3 4">UAMH 11012</strain>
    </source>
</reference>
<keyword evidence="4" id="KW-1185">Reference proteome</keyword>
<evidence type="ECO:0000313" key="4">
    <source>
        <dbReference type="Proteomes" id="UP000184330"/>
    </source>
</evidence>
<feature type="region of interest" description="Disordered" evidence="2">
    <location>
        <begin position="789"/>
        <end position="842"/>
    </location>
</feature>
<feature type="region of interest" description="Disordered" evidence="2">
    <location>
        <begin position="365"/>
        <end position="411"/>
    </location>
</feature>
<gene>
    <name evidence="3" type="ORF">PAC_13868</name>
</gene>
<feature type="compositionally biased region" description="Basic and acidic residues" evidence="2">
    <location>
        <begin position="103"/>
        <end position="116"/>
    </location>
</feature>
<feature type="compositionally biased region" description="Low complexity" evidence="2">
    <location>
        <begin position="613"/>
        <end position="624"/>
    </location>
</feature>
<organism evidence="3 4">
    <name type="scientific">Phialocephala subalpina</name>
    <dbReference type="NCBI Taxonomy" id="576137"/>
    <lineage>
        <taxon>Eukaryota</taxon>
        <taxon>Fungi</taxon>
        <taxon>Dikarya</taxon>
        <taxon>Ascomycota</taxon>
        <taxon>Pezizomycotina</taxon>
        <taxon>Leotiomycetes</taxon>
        <taxon>Helotiales</taxon>
        <taxon>Mollisiaceae</taxon>
        <taxon>Phialocephala</taxon>
        <taxon>Phialocephala fortinii species complex</taxon>
    </lineage>
</organism>
<dbReference type="STRING" id="576137.A0A1L7XG06"/>
<feature type="compositionally biased region" description="Low complexity" evidence="2">
    <location>
        <begin position="558"/>
        <end position="570"/>
    </location>
</feature>
<feature type="compositionally biased region" description="Basic residues" evidence="2">
    <location>
        <begin position="499"/>
        <end position="521"/>
    </location>
</feature>
<name>A0A1L7XG06_9HELO</name>
<feature type="coiled-coil region" evidence="1">
    <location>
        <begin position="736"/>
        <end position="766"/>
    </location>
</feature>
<dbReference type="AlphaFoldDB" id="A0A1L7XG06"/>
<evidence type="ECO:0000256" key="1">
    <source>
        <dbReference type="SAM" id="Coils"/>
    </source>
</evidence>
<accession>A0A1L7XG06</accession>
<protein>
    <submittedName>
        <fullName evidence="3">Uncharacterized protein</fullName>
    </submittedName>
</protein>
<dbReference type="OrthoDB" id="275715at2759"/>
<dbReference type="EMBL" id="FJOG01000025">
    <property type="protein sequence ID" value="CZR63971.1"/>
    <property type="molecule type" value="Genomic_DNA"/>
</dbReference>
<feature type="compositionally biased region" description="Basic and acidic residues" evidence="2">
    <location>
        <begin position="41"/>
        <end position="51"/>
    </location>
</feature>
<feature type="compositionally biased region" description="Polar residues" evidence="2">
    <location>
        <begin position="237"/>
        <end position="246"/>
    </location>
</feature>